<dbReference type="Proteomes" id="UP000215244">
    <property type="component" value="Chromosome"/>
</dbReference>
<dbReference type="NCBIfam" id="TIGR03519">
    <property type="entry name" value="T9SS_PorP_fam"/>
    <property type="match status" value="1"/>
</dbReference>
<keyword evidence="2" id="KW-1185">Reference proteome</keyword>
<dbReference type="AlphaFoldDB" id="A0A223V7B7"/>
<gene>
    <name evidence="1" type="ORF">CJ263_14435</name>
</gene>
<dbReference type="EMBL" id="CP022957">
    <property type="protein sequence ID" value="ASV31314.1"/>
    <property type="molecule type" value="Genomic_DNA"/>
</dbReference>
<organism evidence="1 2">
    <name type="scientific">Maribacter cobaltidurans</name>
    <dbReference type="NCBI Taxonomy" id="1178778"/>
    <lineage>
        <taxon>Bacteria</taxon>
        <taxon>Pseudomonadati</taxon>
        <taxon>Bacteroidota</taxon>
        <taxon>Flavobacteriia</taxon>
        <taxon>Flavobacteriales</taxon>
        <taxon>Flavobacteriaceae</taxon>
        <taxon>Maribacter</taxon>
    </lineage>
</organism>
<evidence type="ECO:0000313" key="2">
    <source>
        <dbReference type="Proteomes" id="UP000215244"/>
    </source>
</evidence>
<accession>A0A223V7B7</accession>
<reference evidence="1 2" key="1">
    <citation type="submission" date="2017-08" db="EMBL/GenBank/DDBJ databases">
        <title>The complete genome sequence of Maribacter sp. B1, isolated from deep-sea sediment.</title>
        <authorList>
            <person name="Wu Y.-H."/>
            <person name="Cheng H."/>
            <person name="Xu X.-W."/>
        </authorList>
    </citation>
    <scope>NUCLEOTIDE SEQUENCE [LARGE SCALE GENOMIC DNA]</scope>
    <source>
        <strain evidence="1 2">B1</strain>
    </source>
</reference>
<name>A0A223V7B7_9FLAO</name>
<dbReference type="OrthoDB" id="1114455at2"/>
<dbReference type="Pfam" id="PF11751">
    <property type="entry name" value="PorP_SprF"/>
    <property type="match status" value="1"/>
</dbReference>
<dbReference type="RefSeq" id="WP_094997924.1">
    <property type="nucleotide sequence ID" value="NZ_BMJL01000004.1"/>
</dbReference>
<sequence length="320" mass="35854">MLNSKLFKVNFDFPAKGLLVFLFVFVVASNSLFAQQDAQYTQYMYNTVSVNPGYAGSRGQISIAALHRSQWLGLEGAPTTQTFNIHSPIGYNGLGMGLSIVNDKIGPTSETNFDVDFSYTIMLAAERRLSFGLKASANLLDVRFSELNQYTTDQTLQQDIDNRLSPNIGAGVYYHTDKFYAGLSVPRILETSHFQESSLSTAKEQMNFYFITGYVWDLNPFLKFKPTLLTKVVQGAPLQVDVSANFMFNERFIIGGAYRWDAAFSGMVGFNINSNFLIGLAYDRETTELGSAAFNDGSFEVILRYDFISTKNNLKSPRFF</sequence>
<dbReference type="KEGG" id="marb:CJ263_14435"/>
<dbReference type="InterPro" id="IPR019861">
    <property type="entry name" value="PorP/SprF_Bacteroidetes"/>
</dbReference>
<evidence type="ECO:0000313" key="1">
    <source>
        <dbReference type="EMBL" id="ASV31314.1"/>
    </source>
</evidence>
<proteinExistence type="predicted"/>
<protein>
    <submittedName>
        <fullName evidence="1">Uncharacterized protein</fullName>
    </submittedName>
</protein>